<name>A0A6M6JNE2_9PSEU</name>
<feature type="signal peptide" evidence="1">
    <location>
        <begin position="1"/>
        <end position="21"/>
    </location>
</feature>
<sequence length="374" mass="39499">MISTLRLSLLIGPVVATPAPASVVDAFTGAQVTVTAGQRSGFQLTFALSRRSPLSTSMIPGGYFDPGIRVILVVTVNGVPTPVIDGLITRQEVGVSDGIGQSVLTVTGEDVSVAMDLVKWKNIWMPPVPAFARVATIIGFYGVLGMVPFPVPELFPSLPAVASPGEPVQGTHLEYVNKLAKDNGYVFYVEPGPKPGMNIAYWGPEVRIGMPQPALQVGADARSNVSSLNFSFDGLQRTNWFAFVQEPITKIPIPIPVPGIDPLRPPLAARPATALRFAALDDSAKDGVPAAIAKALARASESSDAVTGQGQLDVARYGRVLKARALVGVRGAGTAYDGLYYVKSVTHSIKRGEYTQSFTLARNGLIPITPTVVP</sequence>
<organism evidence="2 3">
    <name type="scientific">Pseudonocardia broussonetiae</name>
    <dbReference type="NCBI Taxonomy" id="2736640"/>
    <lineage>
        <taxon>Bacteria</taxon>
        <taxon>Bacillati</taxon>
        <taxon>Actinomycetota</taxon>
        <taxon>Actinomycetes</taxon>
        <taxon>Pseudonocardiales</taxon>
        <taxon>Pseudonocardiaceae</taxon>
        <taxon>Pseudonocardia</taxon>
    </lineage>
</organism>
<dbReference type="AlphaFoldDB" id="A0A6M6JNE2"/>
<keyword evidence="3" id="KW-1185">Reference proteome</keyword>
<dbReference type="KEGG" id="pbro:HOP40_20940"/>
<feature type="chain" id="PRO_5026861069" description="Phage protein D" evidence="1">
    <location>
        <begin position="22"/>
        <end position="374"/>
    </location>
</feature>
<dbReference type="Proteomes" id="UP000505377">
    <property type="component" value="Chromosome"/>
</dbReference>
<dbReference type="EMBL" id="CP053564">
    <property type="protein sequence ID" value="QJY47959.1"/>
    <property type="molecule type" value="Genomic_DNA"/>
</dbReference>
<evidence type="ECO:0000313" key="3">
    <source>
        <dbReference type="Proteomes" id="UP000505377"/>
    </source>
</evidence>
<evidence type="ECO:0000256" key="1">
    <source>
        <dbReference type="SAM" id="SignalP"/>
    </source>
</evidence>
<accession>A0A6M6JNE2</accession>
<proteinExistence type="predicted"/>
<gene>
    <name evidence="2" type="ORF">HOP40_20940</name>
</gene>
<reference evidence="2 3" key="1">
    <citation type="submission" date="2020-05" db="EMBL/GenBank/DDBJ databases">
        <authorList>
            <person name="Mo P."/>
        </authorList>
    </citation>
    <scope>NUCLEOTIDE SEQUENCE [LARGE SCALE GENOMIC DNA]</scope>
    <source>
        <strain evidence="2 3">Gen01</strain>
    </source>
</reference>
<dbReference type="RefSeq" id="WP_172161141.1">
    <property type="nucleotide sequence ID" value="NZ_CP053564.1"/>
</dbReference>
<evidence type="ECO:0000313" key="2">
    <source>
        <dbReference type="EMBL" id="QJY47959.1"/>
    </source>
</evidence>
<keyword evidence="1" id="KW-0732">Signal</keyword>
<protein>
    <recommendedName>
        <fullName evidence="4">Phage protein D</fullName>
    </recommendedName>
</protein>
<evidence type="ECO:0008006" key="4">
    <source>
        <dbReference type="Google" id="ProtNLM"/>
    </source>
</evidence>